<protein>
    <submittedName>
        <fullName evidence="1">Ethylene-response factor C3</fullName>
    </submittedName>
</protein>
<reference evidence="1 2" key="1">
    <citation type="journal article" date="2022" name="Plant J.">
        <title>Chromosome-level genome of Camellia lanceoleosa provides a valuable resource for understanding genome evolution and self-incompatibility.</title>
        <authorList>
            <person name="Gong W."/>
            <person name="Xiao S."/>
            <person name="Wang L."/>
            <person name="Liao Z."/>
            <person name="Chang Y."/>
            <person name="Mo W."/>
            <person name="Hu G."/>
            <person name="Li W."/>
            <person name="Zhao G."/>
            <person name="Zhu H."/>
            <person name="Hu X."/>
            <person name="Ji K."/>
            <person name="Xiang X."/>
            <person name="Song Q."/>
            <person name="Yuan D."/>
            <person name="Jin S."/>
            <person name="Zhang L."/>
        </authorList>
    </citation>
    <scope>NUCLEOTIDE SEQUENCE [LARGE SCALE GENOMIC DNA]</scope>
    <source>
        <strain evidence="1">SQ_2022a</strain>
    </source>
</reference>
<gene>
    <name evidence="1" type="ORF">LOK49_LG01G02091</name>
</gene>
<name>A0ACC0IXI2_9ERIC</name>
<sequence>MDDYLSPSFDFLPESPLMSWGELLFDNDLFPSQGIMLDENFPFPVNVFAEEEVRVKSSDTNLSNEKKQEIKKEKHYIGVRKRPWGKYAAEIRDSTRYGIRVWLGTFNTAEEAALAYDQAALAIRGQLARLNFPMERVQKSLLDMNCNYNGGCGYGCGSGSSPAEVLKEAHKMRKKFSRRSRKNKKEEIRNQEDVVVFEDLGADLLDELLRLTESATS</sequence>
<accession>A0ACC0IXI2</accession>
<dbReference type="Proteomes" id="UP001060215">
    <property type="component" value="Chromosome 1"/>
</dbReference>
<evidence type="ECO:0000313" key="1">
    <source>
        <dbReference type="EMBL" id="KAI8030153.1"/>
    </source>
</evidence>
<evidence type="ECO:0000313" key="2">
    <source>
        <dbReference type="Proteomes" id="UP001060215"/>
    </source>
</evidence>
<proteinExistence type="predicted"/>
<dbReference type="EMBL" id="CM045758">
    <property type="protein sequence ID" value="KAI8030153.1"/>
    <property type="molecule type" value="Genomic_DNA"/>
</dbReference>
<comment type="caution">
    <text evidence="1">The sequence shown here is derived from an EMBL/GenBank/DDBJ whole genome shotgun (WGS) entry which is preliminary data.</text>
</comment>
<organism evidence="1 2">
    <name type="scientific">Camellia lanceoleosa</name>
    <dbReference type="NCBI Taxonomy" id="1840588"/>
    <lineage>
        <taxon>Eukaryota</taxon>
        <taxon>Viridiplantae</taxon>
        <taxon>Streptophyta</taxon>
        <taxon>Embryophyta</taxon>
        <taxon>Tracheophyta</taxon>
        <taxon>Spermatophyta</taxon>
        <taxon>Magnoliopsida</taxon>
        <taxon>eudicotyledons</taxon>
        <taxon>Gunneridae</taxon>
        <taxon>Pentapetalae</taxon>
        <taxon>asterids</taxon>
        <taxon>Ericales</taxon>
        <taxon>Theaceae</taxon>
        <taxon>Camellia</taxon>
    </lineage>
</organism>
<keyword evidence="2" id="KW-1185">Reference proteome</keyword>